<gene>
    <name evidence="1" type="ORF">EUGRSUZ_A01828</name>
</gene>
<dbReference type="InParanoid" id="A0A059DFL9"/>
<evidence type="ECO:0000313" key="1">
    <source>
        <dbReference type="EMBL" id="KCW89543.1"/>
    </source>
</evidence>
<dbReference type="Gramene" id="KCW89543">
    <property type="protein sequence ID" value="KCW89543"/>
    <property type="gene ID" value="EUGRSUZ_A01828"/>
</dbReference>
<proteinExistence type="predicted"/>
<protein>
    <submittedName>
        <fullName evidence="1">Uncharacterized protein</fullName>
    </submittedName>
</protein>
<name>A0A059DFL9_EUCGR</name>
<dbReference type="EMBL" id="KK198753">
    <property type="protein sequence ID" value="KCW89543.1"/>
    <property type="molecule type" value="Genomic_DNA"/>
</dbReference>
<sequence>MKKPLQAGCVKCRRCDLGARDAILSLLFSILATRAVIPVLDARCASLICSLHIRIVFFCNHHSTTTPSLEHLRLQWRLVADAATLLQCYDALQKAEKKLIRLRANPKSKKDAQAQRNAAQDALAQIIDSINNKEVLVLNTVAEAKAFTCLLKYFEEGKRVSLRKVEIPCQVGSDATRKMWRILELAGLISADPELMFKFP</sequence>
<dbReference type="AlphaFoldDB" id="A0A059DFL9"/>
<organism evidence="1">
    <name type="scientific">Eucalyptus grandis</name>
    <name type="common">Flooded gum</name>
    <dbReference type="NCBI Taxonomy" id="71139"/>
    <lineage>
        <taxon>Eukaryota</taxon>
        <taxon>Viridiplantae</taxon>
        <taxon>Streptophyta</taxon>
        <taxon>Embryophyta</taxon>
        <taxon>Tracheophyta</taxon>
        <taxon>Spermatophyta</taxon>
        <taxon>Magnoliopsida</taxon>
        <taxon>eudicotyledons</taxon>
        <taxon>Gunneridae</taxon>
        <taxon>Pentapetalae</taxon>
        <taxon>rosids</taxon>
        <taxon>malvids</taxon>
        <taxon>Myrtales</taxon>
        <taxon>Myrtaceae</taxon>
        <taxon>Myrtoideae</taxon>
        <taxon>Eucalypteae</taxon>
        <taxon>Eucalyptus</taxon>
    </lineage>
</organism>
<reference evidence="1" key="1">
    <citation type="submission" date="2013-07" db="EMBL/GenBank/DDBJ databases">
        <title>The genome of Eucalyptus grandis.</title>
        <authorList>
            <person name="Schmutz J."/>
            <person name="Hayes R."/>
            <person name="Myburg A."/>
            <person name="Tuskan G."/>
            <person name="Grattapaglia D."/>
            <person name="Rokhsar D.S."/>
        </authorList>
    </citation>
    <scope>NUCLEOTIDE SEQUENCE</scope>
    <source>
        <tissue evidence="1">Leaf extractions</tissue>
    </source>
</reference>
<accession>A0A059DFL9</accession>